<proteinExistence type="predicted"/>
<dbReference type="Gene3D" id="1.10.10.60">
    <property type="entry name" value="Homeodomain-like"/>
    <property type="match status" value="1"/>
</dbReference>
<dbReference type="PANTHER" id="PTHR30055">
    <property type="entry name" value="HTH-TYPE TRANSCRIPTIONAL REGULATOR RUTR"/>
    <property type="match status" value="1"/>
</dbReference>
<evidence type="ECO:0000256" key="3">
    <source>
        <dbReference type="ARBA" id="ARBA00023163"/>
    </source>
</evidence>
<feature type="DNA-binding region" description="H-T-H motif" evidence="4">
    <location>
        <begin position="42"/>
        <end position="61"/>
    </location>
</feature>
<evidence type="ECO:0000313" key="7">
    <source>
        <dbReference type="Proteomes" id="UP001519654"/>
    </source>
</evidence>
<evidence type="ECO:0000256" key="2">
    <source>
        <dbReference type="ARBA" id="ARBA00023125"/>
    </source>
</evidence>
<evidence type="ECO:0000313" key="6">
    <source>
        <dbReference type="EMBL" id="MBU2668148.1"/>
    </source>
</evidence>
<accession>A0ABS5YZL8</accession>
<dbReference type="EMBL" id="JAHKKG010000010">
    <property type="protein sequence ID" value="MBU2668148.1"/>
    <property type="molecule type" value="Genomic_DNA"/>
</dbReference>
<dbReference type="SUPFAM" id="SSF48498">
    <property type="entry name" value="Tetracyclin repressor-like, C-terminal domain"/>
    <property type="match status" value="1"/>
</dbReference>
<reference evidence="6 7" key="1">
    <citation type="submission" date="2021-06" db="EMBL/GenBank/DDBJ databases">
        <title>Actinoplanes lichenicola sp. nov., and Actinoplanes ovalisporus sp. nov., isolated from lichen in Thailand.</title>
        <authorList>
            <person name="Saeng-In P."/>
            <person name="Kanchanasin P."/>
            <person name="Yuki M."/>
            <person name="Kudo T."/>
            <person name="Ohkuma M."/>
            <person name="Phongsopitanun W."/>
            <person name="Tanasupawat S."/>
        </authorList>
    </citation>
    <scope>NUCLEOTIDE SEQUENCE [LARGE SCALE GENOMIC DNA]</scope>
    <source>
        <strain evidence="6 7">NBRC 110975</strain>
    </source>
</reference>
<evidence type="ECO:0000256" key="1">
    <source>
        <dbReference type="ARBA" id="ARBA00023015"/>
    </source>
</evidence>
<dbReference type="InterPro" id="IPR004111">
    <property type="entry name" value="Repressor_TetR_C"/>
</dbReference>
<dbReference type="RefSeq" id="WP_215792392.1">
    <property type="nucleotide sequence ID" value="NZ_JAHKKG010000010.1"/>
</dbReference>
<dbReference type="Pfam" id="PF00440">
    <property type="entry name" value="TetR_N"/>
    <property type="match status" value="1"/>
</dbReference>
<dbReference type="InterPro" id="IPR036271">
    <property type="entry name" value="Tet_transcr_reg_TetR-rel_C_sf"/>
</dbReference>
<gene>
    <name evidence="6" type="ORF">KOI35_32020</name>
</gene>
<organism evidence="6 7">
    <name type="scientific">Paractinoplanes bogorensis</name>
    <dbReference type="NCBI Taxonomy" id="1610840"/>
    <lineage>
        <taxon>Bacteria</taxon>
        <taxon>Bacillati</taxon>
        <taxon>Actinomycetota</taxon>
        <taxon>Actinomycetes</taxon>
        <taxon>Micromonosporales</taxon>
        <taxon>Micromonosporaceae</taxon>
        <taxon>Paractinoplanes</taxon>
    </lineage>
</organism>
<sequence length="235" mass="26530">MVKPAASERPRRPRRARDSLSRDVIIQAAKTVAVRSGLEGLTFQALGEELDAHPTSIYRHFRDKDELVLELIDALRNESYGGKHVPTDDWRSDLKSLSDSIHQHYLRYPEFAQQMAARTTRRPTEFANVELALDALLRAGLPPTEAVLYLRVFGNFVRSLSSIEAAVTALPATLRRADEMAWRTSYAEVDPEQYPRIAQVAEHLHGIGDPTVYEEGIELLLDAIEQRARQLSSQD</sequence>
<dbReference type="Gene3D" id="1.10.357.10">
    <property type="entry name" value="Tetracycline Repressor, domain 2"/>
    <property type="match status" value="1"/>
</dbReference>
<dbReference type="Proteomes" id="UP001519654">
    <property type="component" value="Unassembled WGS sequence"/>
</dbReference>
<dbReference type="Pfam" id="PF02909">
    <property type="entry name" value="TetR_C_1"/>
    <property type="match status" value="1"/>
</dbReference>
<dbReference type="PANTHER" id="PTHR30055:SF151">
    <property type="entry name" value="TRANSCRIPTIONAL REGULATORY PROTEIN"/>
    <property type="match status" value="1"/>
</dbReference>
<comment type="caution">
    <text evidence="6">The sequence shown here is derived from an EMBL/GenBank/DDBJ whole genome shotgun (WGS) entry which is preliminary data.</text>
</comment>
<keyword evidence="3" id="KW-0804">Transcription</keyword>
<dbReference type="InterPro" id="IPR009057">
    <property type="entry name" value="Homeodomain-like_sf"/>
</dbReference>
<keyword evidence="1" id="KW-0805">Transcription regulation</keyword>
<evidence type="ECO:0000259" key="5">
    <source>
        <dbReference type="PROSITE" id="PS50977"/>
    </source>
</evidence>
<dbReference type="InterPro" id="IPR050109">
    <property type="entry name" value="HTH-type_TetR-like_transc_reg"/>
</dbReference>
<keyword evidence="2 4" id="KW-0238">DNA-binding</keyword>
<protein>
    <submittedName>
        <fullName evidence="6">TetR/AcrR family transcriptional regulator</fullName>
    </submittedName>
</protein>
<dbReference type="PROSITE" id="PS50977">
    <property type="entry name" value="HTH_TETR_2"/>
    <property type="match status" value="1"/>
</dbReference>
<keyword evidence="7" id="KW-1185">Reference proteome</keyword>
<name>A0ABS5YZL8_9ACTN</name>
<dbReference type="InterPro" id="IPR001647">
    <property type="entry name" value="HTH_TetR"/>
</dbReference>
<dbReference type="SUPFAM" id="SSF46689">
    <property type="entry name" value="Homeodomain-like"/>
    <property type="match status" value="1"/>
</dbReference>
<feature type="domain" description="HTH tetR-type" evidence="5">
    <location>
        <begin position="19"/>
        <end position="79"/>
    </location>
</feature>
<evidence type="ECO:0000256" key="4">
    <source>
        <dbReference type="PROSITE-ProRule" id="PRU00335"/>
    </source>
</evidence>